<proteinExistence type="inferred from homology"/>
<dbReference type="GO" id="GO:0004177">
    <property type="term" value="F:aminopeptidase activity"/>
    <property type="evidence" value="ECO:0007669"/>
    <property type="project" value="UniProtKB-KW"/>
</dbReference>
<keyword evidence="4 5" id="KW-0031">Aminopeptidase</keyword>
<keyword evidence="2 4" id="KW-0378">Hydrolase</keyword>
<gene>
    <name evidence="5" type="ORF">HMPREF9193_00558</name>
</gene>
<sequence length="456" mass="52133">MNKTQQTTSHKAFTGLSAQTLSAFERDFDAEKAYTLAMNGTVKNGIGASCIDYKENRSMQNNFSVSIDSGDITDQKQSGRCWMFAALNVMRLKVMKKLKLKNMELSQSYPLFWDKLEKSNWFLENILATLNEPLNGRLLHFLLEAPVADGGQWSMFADLIKKYGVIPKDAMNESFDSSATKDLTKYLTLKLREYACTLREAHRAGKSITELRSSKHAMMNEVYRMLCISLGKPPSSFTWETRDKDDKFIRISSTPKQFFTDYVGMNLNDYVSLINAPTKDKPFGKNYTVKYLGNIAGGDPVIYLNLPIEELKKAAISQLKAGEAVWFGSDVQQWFLKSEGLLSMNALRPDLLFDTGFPLTKEQRLDYRESLMTHAMTFTGVNLDESGKSDRWRVQNSWGKDVGKEGFWVMSDEWFDQFTYQIVVNKKYLTKAQRELLKQKPVELEPWDPMGSLARI</sequence>
<dbReference type="InterPro" id="IPR000169">
    <property type="entry name" value="Pept_cys_AS"/>
</dbReference>
<dbReference type="InterPro" id="IPR004134">
    <property type="entry name" value="Peptidase_C1B"/>
</dbReference>
<keyword evidence="6" id="KW-1185">Reference proteome</keyword>
<dbReference type="EMBL" id="AWVH01000012">
    <property type="protein sequence ID" value="ERJ93942.1"/>
    <property type="molecule type" value="Genomic_DNA"/>
</dbReference>
<evidence type="ECO:0000256" key="2">
    <source>
        <dbReference type="ARBA" id="ARBA00022801"/>
    </source>
</evidence>
<dbReference type="CDD" id="cd00585">
    <property type="entry name" value="Peptidase_C1B"/>
    <property type="match status" value="1"/>
</dbReference>
<evidence type="ECO:0000256" key="1">
    <source>
        <dbReference type="ARBA" id="ARBA00022670"/>
    </source>
</evidence>
<keyword evidence="3 4" id="KW-0788">Thiol protease</keyword>
<protein>
    <recommendedName>
        <fullName evidence="4">Aminopeptidase</fullName>
    </recommendedName>
</protein>
<keyword evidence="1 4" id="KW-0645">Protease</keyword>
<dbReference type="RefSeq" id="WP_021686407.1">
    <property type="nucleotide sequence ID" value="NZ_KI260556.1"/>
</dbReference>
<comment type="caution">
    <text evidence="5">The sequence shown here is derived from an EMBL/GenBank/DDBJ whole genome shotgun (WGS) entry which is preliminary data.</text>
</comment>
<dbReference type="PIRSF" id="PIRSF005700">
    <property type="entry name" value="PepC"/>
    <property type="match status" value="1"/>
</dbReference>
<evidence type="ECO:0000313" key="6">
    <source>
        <dbReference type="Proteomes" id="UP000016649"/>
    </source>
</evidence>
<dbReference type="SUPFAM" id="SSF54001">
    <property type="entry name" value="Cysteine proteinases"/>
    <property type="match status" value="1"/>
</dbReference>
<dbReference type="PROSITE" id="PS00139">
    <property type="entry name" value="THIOL_PROTEASE_CYS"/>
    <property type="match status" value="1"/>
</dbReference>
<organism evidence="5 6">
    <name type="scientific">Treponema lecithinolyticum ATCC 700332</name>
    <dbReference type="NCBI Taxonomy" id="1321815"/>
    <lineage>
        <taxon>Bacteria</taxon>
        <taxon>Pseudomonadati</taxon>
        <taxon>Spirochaetota</taxon>
        <taxon>Spirochaetia</taxon>
        <taxon>Spirochaetales</taxon>
        <taxon>Treponemataceae</taxon>
        <taxon>Treponema</taxon>
    </lineage>
</organism>
<dbReference type="PANTHER" id="PTHR10363">
    <property type="entry name" value="BLEOMYCIN HYDROLASE"/>
    <property type="match status" value="1"/>
</dbReference>
<name>A0ABN0P0I4_TRELE</name>
<evidence type="ECO:0000313" key="5">
    <source>
        <dbReference type="EMBL" id="ERJ93942.1"/>
    </source>
</evidence>
<dbReference type="PANTHER" id="PTHR10363:SF2">
    <property type="entry name" value="BLEOMYCIN HYDROLASE"/>
    <property type="match status" value="1"/>
</dbReference>
<dbReference type="Gene3D" id="3.90.70.10">
    <property type="entry name" value="Cysteine proteinases"/>
    <property type="match status" value="1"/>
</dbReference>
<evidence type="ECO:0000256" key="4">
    <source>
        <dbReference type="PIRNR" id="PIRNR005700"/>
    </source>
</evidence>
<evidence type="ECO:0000256" key="3">
    <source>
        <dbReference type="ARBA" id="ARBA00022807"/>
    </source>
</evidence>
<dbReference type="InterPro" id="IPR038765">
    <property type="entry name" value="Papain-like_cys_pep_sf"/>
</dbReference>
<accession>A0ABN0P0I4</accession>
<comment type="similarity">
    <text evidence="4">Belongs to the peptidase C1 family.</text>
</comment>
<dbReference type="Pfam" id="PF03051">
    <property type="entry name" value="Peptidase_C1_2"/>
    <property type="match status" value="1"/>
</dbReference>
<dbReference type="Proteomes" id="UP000016649">
    <property type="component" value="Unassembled WGS sequence"/>
</dbReference>
<reference evidence="5 6" key="1">
    <citation type="submission" date="2013-08" db="EMBL/GenBank/DDBJ databases">
        <authorList>
            <person name="Weinstock G."/>
            <person name="Sodergren E."/>
            <person name="Wylie T."/>
            <person name="Fulton L."/>
            <person name="Fulton R."/>
            <person name="Fronick C."/>
            <person name="O'Laughlin M."/>
            <person name="Godfrey J."/>
            <person name="Miner T."/>
            <person name="Herter B."/>
            <person name="Appelbaum E."/>
            <person name="Cordes M."/>
            <person name="Lek S."/>
            <person name="Wollam A."/>
            <person name="Pepin K.H."/>
            <person name="Palsikar V.B."/>
            <person name="Mitreva M."/>
            <person name="Wilson R.K."/>
        </authorList>
    </citation>
    <scope>NUCLEOTIDE SEQUENCE [LARGE SCALE GENOMIC DNA]</scope>
    <source>
        <strain evidence="5 6">ATCC 700332</strain>
    </source>
</reference>